<dbReference type="EMBL" id="AYRZ02000003">
    <property type="protein sequence ID" value="PHT87244.1"/>
    <property type="molecule type" value="Genomic_DNA"/>
</dbReference>
<dbReference type="STRING" id="4072.A0A2G2ZZ37"/>
<comment type="caution">
    <text evidence="1">The sequence shown here is derived from an EMBL/GenBank/DDBJ whole genome shotgun (WGS) entry which is preliminary data.</text>
</comment>
<dbReference type="AlphaFoldDB" id="A0A2G2ZZ37"/>
<protein>
    <recommendedName>
        <fullName evidence="3">Adenylate kinase</fullName>
    </recommendedName>
</protein>
<dbReference type="GO" id="GO:0005739">
    <property type="term" value="C:mitochondrion"/>
    <property type="evidence" value="ECO:0000318"/>
    <property type="project" value="GO_Central"/>
</dbReference>
<reference evidence="1 2" key="2">
    <citation type="journal article" date="2017" name="Genome Biol.">
        <title>New reference genome sequences of hot pepper reveal the massive evolution of plant disease-resistance genes by retroduplication.</title>
        <authorList>
            <person name="Kim S."/>
            <person name="Park J."/>
            <person name="Yeom S.I."/>
            <person name="Kim Y.M."/>
            <person name="Seo E."/>
            <person name="Kim K.T."/>
            <person name="Kim M.S."/>
            <person name="Lee J.M."/>
            <person name="Cheong K."/>
            <person name="Shin H.S."/>
            <person name="Kim S.B."/>
            <person name="Han K."/>
            <person name="Lee J."/>
            <person name="Park M."/>
            <person name="Lee H.A."/>
            <person name="Lee H.Y."/>
            <person name="Lee Y."/>
            <person name="Oh S."/>
            <person name="Lee J.H."/>
            <person name="Choi E."/>
            <person name="Choi E."/>
            <person name="Lee S.E."/>
            <person name="Jeon J."/>
            <person name="Kim H."/>
            <person name="Choi G."/>
            <person name="Song H."/>
            <person name="Lee J."/>
            <person name="Lee S.C."/>
            <person name="Kwon J.K."/>
            <person name="Lee H.Y."/>
            <person name="Koo N."/>
            <person name="Hong Y."/>
            <person name="Kim R.W."/>
            <person name="Kang W.H."/>
            <person name="Huh J.H."/>
            <person name="Kang B.C."/>
            <person name="Yang T.J."/>
            <person name="Lee Y.H."/>
            <person name="Bennetzen J.L."/>
            <person name="Choi D."/>
        </authorList>
    </citation>
    <scope>NUCLEOTIDE SEQUENCE [LARGE SCALE GENOMIC DNA]</scope>
    <source>
        <strain evidence="2">cv. CM334</strain>
    </source>
</reference>
<keyword evidence="2" id="KW-1185">Reference proteome</keyword>
<reference evidence="1 2" key="1">
    <citation type="journal article" date="2014" name="Nat. Genet.">
        <title>Genome sequence of the hot pepper provides insights into the evolution of pungency in Capsicum species.</title>
        <authorList>
            <person name="Kim S."/>
            <person name="Park M."/>
            <person name="Yeom S.I."/>
            <person name="Kim Y.M."/>
            <person name="Lee J.M."/>
            <person name="Lee H.A."/>
            <person name="Seo E."/>
            <person name="Choi J."/>
            <person name="Cheong K."/>
            <person name="Kim K.T."/>
            <person name="Jung K."/>
            <person name="Lee G.W."/>
            <person name="Oh S.K."/>
            <person name="Bae C."/>
            <person name="Kim S.B."/>
            <person name="Lee H.Y."/>
            <person name="Kim S.Y."/>
            <person name="Kim M.S."/>
            <person name="Kang B.C."/>
            <person name="Jo Y.D."/>
            <person name="Yang H.B."/>
            <person name="Jeong H.J."/>
            <person name="Kang W.H."/>
            <person name="Kwon J.K."/>
            <person name="Shin C."/>
            <person name="Lim J.Y."/>
            <person name="Park J.H."/>
            <person name="Huh J.H."/>
            <person name="Kim J.S."/>
            <person name="Kim B.D."/>
            <person name="Cohen O."/>
            <person name="Paran I."/>
            <person name="Suh M.C."/>
            <person name="Lee S.B."/>
            <person name="Kim Y.K."/>
            <person name="Shin Y."/>
            <person name="Noh S.J."/>
            <person name="Park J."/>
            <person name="Seo Y.S."/>
            <person name="Kwon S.Y."/>
            <person name="Kim H.A."/>
            <person name="Park J.M."/>
            <person name="Kim H.J."/>
            <person name="Choi S.B."/>
            <person name="Bosland P.W."/>
            <person name="Reeves G."/>
            <person name="Jo S.H."/>
            <person name="Lee B.W."/>
            <person name="Cho H.T."/>
            <person name="Choi H.S."/>
            <person name="Lee M.S."/>
            <person name="Yu Y."/>
            <person name="Do Choi Y."/>
            <person name="Park B.S."/>
            <person name="van Deynze A."/>
            <person name="Ashrafi H."/>
            <person name="Hill T."/>
            <person name="Kim W.T."/>
            <person name="Pai H.S."/>
            <person name="Ahn H.K."/>
            <person name="Yeam I."/>
            <person name="Giovannoni J.J."/>
            <person name="Rose J.K."/>
            <person name="Sorensen I."/>
            <person name="Lee S.J."/>
            <person name="Kim R.W."/>
            <person name="Choi I.Y."/>
            <person name="Choi B.S."/>
            <person name="Lim J.S."/>
            <person name="Lee Y.H."/>
            <person name="Choi D."/>
        </authorList>
    </citation>
    <scope>NUCLEOTIDE SEQUENCE [LARGE SCALE GENOMIC DNA]</scope>
    <source>
        <strain evidence="2">cv. CM334</strain>
    </source>
</reference>
<organism evidence="1 2">
    <name type="scientific">Capsicum annuum</name>
    <name type="common">Capsicum pepper</name>
    <dbReference type="NCBI Taxonomy" id="4072"/>
    <lineage>
        <taxon>Eukaryota</taxon>
        <taxon>Viridiplantae</taxon>
        <taxon>Streptophyta</taxon>
        <taxon>Embryophyta</taxon>
        <taxon>Tracheophyta</taxon>
        <taxon>Spermatophyta</taxon>
        <taxon>Magnoliopsida</taxon>
        <taxon>eudicotyledons</taxon>
        <taxon>Gunneridae</taxon>
        <taxon>Pentapetalae</taxon>
        <taxon>asterids</taxon>
        <taxon>lamiids</taxon>
        <taxon>Solanales</taxon>
        <taxon>Solanaceae</taxon>
        <taxon>Solanoideae</taxon>
        <taxon>Capsiceae</taxon>
        <taxon>Capsicum</taxon>
    </lineage>
</organism>
<dbReference type="Proteomes" id="UP000222542">
    <property type="component" value="Unassembled WGS sequence"/>
</dbReference>
<gene>
    <name evidence="1" type="ORF">T459_09350</name>
</gene>
<dbReference type="GO" id="GO:0004017">
    <property type="term" value="F:AMP kinase activity"/>
    <property type="evidence" value="ECO:0000318"/>
    <property type="project" value="GO_Central"/>
</dbReference>
<dbReference type="PROSITE" id="PS00113">
    <property type="entry name" value="ADENYLATE_KINASE"/>
    <property type="match status" value="1"/>
</dbReference>
<name>A0A2G2ZZ37_CAPAN</name>
<accession>A0A2G2ZZ37</accession>
<dbReference type="GO" id="GO:0005737">
    <property type="term" value="C:cytoplasm"/>
    <property type="evidence" value="ECO:0000318"/>
    <property type="project" value="GO_Central"/>
</dbReference>
<dbReference type="InterPro" id="IPR027417">
    <property type="entry name" value="P-loop_NTPase"/>
</dbReference>
<evidence type="ECO:0000313" key="1">
    <source>
        <dbReference type="EMBL" id="PHT87244.1"/>
    </source>
</evidence>
<dbReference type="Gene3D" id="3.40.50.300">
    <property type="entry name" value="P-loop containing nucleotide triphosphate hydrolases"/>
    <property type="match status" value="1"/>
</dbReference>
<dbReference type="Gramene" id="PHT87244">
    <property type="protein sequence ID" value="PHT87244"/>
    <property type="gene ID" value="T459_09350"/>
</dbReference>
<evidence type="ECO:0008006" key="3">
    <source>
        <dbReference type="Google" id="ProtNLM"/>
    </source>
</evidence>
<sequence>MWEVRLKWFSHVMRRDTDAPVSRCERVNLFIVKAQQADCDDYDEGYENNMSCSEGLVPGRGVQWVIMGDPIAQRHVGKSGFVLDGIPRSKIQDEILDKTVDIDLVLNLKCAEDLVSKKEKNPRLYPSLEFLCTGTYEINTSFYSEGDHFRPSSIMDDVSRKNLQVYEE</sequence>
<dbReference type="InterPro" id="IPR033690">
    <property type="entry name" value="Adenylat_kinase_CS"/>
</dbReference>
<proteinExistence type="predicted"/>
<evidence type="ECO:0000313" key="2">
    <source>
        <dbReference type="Proteomes" id="UP000222542"/>
    </source>
</evidence>